<dbReference type="SMART" id="SM00355">
    <property type="entry name" value="ZnF_C2H2"/>
    <property type="match status" value="2"/>
</dbReference>
<keyword evidence="1" id="KW-0863">Zinc-finger</keyword>
<keyword evidence="1" id="KW-0862">Zinc</keyword>
<keyword evidence="1" id="KW-0479">Metal-binding</keyword>
<dbReference type="InterPro" id="IPR013087">
    <property type="entry name" value="Znf_C2H2_type"/>
</dbReference>
<proteinExistence type="predicted"/>
<dbReference type="PROSITE" id="PS50157">
    <property type="entry name" value="ZINC_FINGER_C2H2_2"/>
    <property type="match status" value="1"/>
</dbReference>
<sequence length="200" mass="22738">MESPDFFIMEDDHDLGVGLSITCPTSFDPLGFTDSIEVEVDTDPLLFDFDLSPPSLFYPQLHNLFMKPSSGMSDPPSLNLDEKSTELKPSAKYFIKTMKPKRRPAPPEDSYQCERPFSNDITNTECSSSKQTRKLFYCRSCGKSFKFQTSLLRHNNKVHISKYTCPTCHRVFSRQAYLDVHTSKLGSTCYLGPGHLNKTK</sequence>
<evidence type="ECO:0000313" key="3">
    <source>
        <dbReference type="EMBL" id="CAG6618547.1"/>
    </source>
</evidence>
<name>A0A8D8PX68_9HEMI</name>
<dbReference type="GO" id="GO:0008270">
    <property type="term" value="F:zinc ion binding"/>
    <property type="evidence" value="ECO:0007669"/>
    <property type="project" value="UniProtKB-KW"/>
</dbReference>
<dbReference type="InterPro" id="IPR036236">
    <property type="entry name" value="Znf_C2H2_sf"/>
</dbReference>
<dbReference type="SUPFAM" id="SSF57667">
    <property type="entry name" value="beta-beta-alpha zinc fingers"/>
    <property type="match status" value="1"/>
</dbReference>
<reference evidence="3" key="1">
    <citation type="submission" date="2021-05" db="EMBL/GenBank/DDBJ databases">
        <authorList>
            <person name="Alioto T."/>
            <person name="Alioto T."/>
            <person name="Gomez Garrido J."/>
        </authorList>
    </citation>
    <scope>NUCLEOTIDE SEQUENCE</scope>
</reference>
<dbReference type="EMBL" id="HBUF01193239">
    <property type="protein sequence ID" value="CAG6659063.1"/>
    <property type="molecule type" value="Transcribed_RNA"/>
</dbReference>
<dbReference type="Gene3D" id="3.30.160.60">
    <property type="entry name" value="Classic Zinc Finger"/>
    <property type="match status" value="1"/>
</dbReference>
<protein>
    <recommendedName>
        <fullName evidence="2">C2H2-type domain-containing protein</fullName>
    </recommendedName>
</protein>
<evidence type="ECO:0000259" key="2">
    <source>
        <dbReference type="PROSITE" id="PS50157"/>
    </source>
</evidence>
<dbReference type="PROSITE" id="PS00028">
    <property type="entry name" value="ZINC_FINGER_C2H2_1"/>
    <property type="match status" value="1"/>
</dbReference>
<organism evidence="3">
    <name type="scientific">Cacopsylla melanoneura</name>
    <dbReference type="NCBI Taxonomy" id="428564"/>
    <lineage>
        <taxon>Eukaryota</taxon>
        <taxon>Metazoa</taxon>
        <taxon>Ecdysozoa</taxon>
        <taxon>Arthropoda</taxon>
        <taxon>Hexapoda</taxon>
        <taxon>Insecta</taxon>
        <taxon>Pterygota</taxon>
        <taxon>Neoptera</taxon>
        <taxon>Paraneoptera</taxon>
        <taxon>Hemiptera</taxon>
        <taxon>Sternorrhyncha</taxon>
        <taxon>Psylloidea</taxon>
        <taxon>Psyllidae</taxon>
        <taxon>Psyllinae</taxon>
        <taxon>Cacopsylla</taxon>
    </lineage>
</organism>
<dbReference type="Pfam" id="PF00096">
    <property type="entry name" value="zf-C2H2"/>
    <property type="match status" value="2"/>
</dbReference>
<feature type="domain" description="C2H2-type" evidence="2">
    <location>
        <begin position="136"/>
        <end position="164"/>
    </location>
</feature>
<dbReference type="EMBL" id="HBUF01193238">
    <property type="protein sequence ID" value="CAG6659062.1"/>
    <property type="molecule type" value="Transcribed_RNA"/>
</dbReference>
<accession>A0A8D8PX68</accession>
<dbReference type="EMBL" id="HBUF01042682">
    <property type="protein sequence ID" value="CAG6618547.1"/>
    <property type="molecule type" value="Transcribed_RNA"/>
</dbReference>
<dbReference type="AlphaFoldDB" id="A0A8D8PX68"/>
<dbReference type="EMBL" id="HBUF01042681">
    <property type="protein sequence ID" value="CAG6618546.1"/>
    <property type="molecule type" value="Transcribed_RNA"/>
</dbReference>
<dbReference type="EMBL" id="HBUF01383009">
    <property type="protein sequence ID" value="CAG6731036.1"/>
    <property type="molecule type" value="Transcribed_RNA"/>
</dbReference>
<evidence type="ECO:0000256" key="1">
    <source>
        <dbReference type="PROSITE-ProRule" id="PRU00042"/>
    </source>
</evidence>